<comment type="caution">
    <text evidence="3">Lacks conserved residue(s) required for the propagation of feature annotation.</text>
</comment>
<dbReference type="PROSITE" id="PS51670">
    <property type="entry name" value="SHKT"/>
    <property type="match status" value="5"/>
</dbReference>
<keyword evidence="1 4" id="KW-0732">Signal</keyword>
<dbReference type="Gene3D" id="1.10.10.1940">
    <property type="match status" value="4"/>
</dbReference>
<keyword evidence="7" id="KW-1185">Reference proteome</keyword>
<name>A0AAE9J8R8_CAEBR</name>
<proteinExistence type="predicted"/>
<gene>
    <name evidence="6" type="ORF">L5515_015020</name>
</gene>
<feature type="domain" description="ShKT" evidence="5">
    <location>
        <begin position="29"/>
        <end position="64"/>
    </location>
</feature>
<organism evidence="6 7">
    <name type="scientific">Caenorhabditis briggsae</name>
    <dbReference type="NCBI Taxonomy" id="6238"/>
    <lineage>
        <taxon>Eukaryota</taxon>
        <taxon>Metazoa</taxon>
        <taxon>Ecdysozoa</taxon>
        <taxon>Nematoda</taxon>
        <taxon>Chromadorea</taxon>
        <taxon>Rhabditida</taxon>
        <taxon>Rhabditina</taxon>
        <taxon>Rhabditomorpha</taxon>
        <taxon>Rhabditoidea</taxon>
        <taxon>Rhabditidae</taxon>
        <taxon>Peloderinae</taxon>
        <taxon>Caenorhabditis</taxon>
    </lineage>
</organism>
<sequence>MYLQASVFTLTFCFLLASCQLSTVTDGPCMDDPTTDCQDYAALCKNPMYQNFLDVFCPKTCGLCPGGATVVPPTPPGNCVDNNMNCKQWVKEGYCTACFVDCADRVKNCAKSCKFCVPGSCLNCKYRLNCWFYILKTMIRHSLVFLISFTILVSGSFFEESTCEDDPTIDCASFEDKCTDETMEPLLKKLCPVTCKSCPSTVSPTTAAPCEDAPGSNCADFKNLCSNAKYVPMLKQYCPVTCNMCPGATTVSPPTPNPNCHDNEPQCKAWKKNGYCEQTFYSCAERTKMCAKTCGFCTPGSCKS</sequence>
<feature type="domain" description="ShKT" evidence="5">
    <location>
        <begin position="79"/>
        <end position="116"/>
    </location>
</feature>
<feature type="domain" description="ShKT" evidence="5">
    <location>
        <begin position="210"/>
        <end position="245"/>
    </location>
</feature>
<feature type="chain" id="PRO_5042183815" description="ShKT domain-containing protein" evidence="4">
    <location>
        <begin position="20"/>
        <end position="304"/>
    </location>
</feature>
<dbReference type="EMBL" id="CP092621">
    <property type="protein sequence ID" value="UMM19413.1"/>
    <property type="molecule type" value="Genomic_DNA"/>
</dbReference>
<keyword evidence="2" id="KW-1015">Disulfide bond</keyword>
<dbReference type="FunFam" id="1.10.10.1940:FF:000002">
    <property type="entry name" value="PHAryngeal gland Toxin-related"/>
    <property type="match status" value="2"/>
</dbReference>
<feature type="domain" description="ShKT" evidence="5">
    <location>
        <begin position="260"/>
        <end position="297"/>
    </location>
</feature>
<evidence type="ECO:0000256" key="3">
    <source>
        <dbReference type="PROSITE-ProRule" id="PRU01005"/>
    </source>
</evidence>
<evidence type="ECO:0000313" key="7">
    <source>
        <dbReference type="Proteomes" id="UP000829354"/>
    </source>
</evidence>
<feature type="signal peptide" evidence="4">
    <location>
        <begin position="1"/>
        <end position="19"/>
    </location>
</feature>
<accession>A0AAE9J8R8</accession>
<evidence type="ECO:0000256" key="1">
    <source>
        <dbReference type="ARBA" id="ARBA00022729"/>
    </source>
</evidence>
<dbReference type="Proteomes" id="UP000829354">
    <property type="component" value="Chromosome II"/>
</dbReference>
<dbReference type="Pfam" id="PF01549">
    <property type="entry name" value="ShK"/>
    <property type="match status" value="5"/>
</dbReference>
<dbReference type="SMART" id="SM00254">
    <property type="entry name" value="ShKT"/>
    <property type="match status" value="5"/>
</dbReference>
<dbReference type="PANTHER" id="PTHR21724">
    <property type="entry name" value="SHKT DOMAIN-CONTAINING PROTEIN"/>
    <property type="match status" value="1"/>
</dbReference>
<evidence type="ECO:0000313" key="6">
    <source>
        <dbReference type="EMBL" id="UMM19413.1"/>
    </source>
</evidence>
<evidence type="ECO:0000256" key="2">
    <source>
        <dbReference type="ARBA" id="ARBA00023157"/>
    </source>
</evidence>
<evidence type="ECO:0000256" key="4">
    <source>
        <dbReference type="SAM" id="SignalP"/>
    </source>
</evidence>
<evidence type="ECO:0000259" key="5">
    <source>
        <dbReference type="PROSITE" id="PS51670"/>
    </source>
</evidence>
<reference evidence="6 7" key="1">
    <citation type="submission" date="2022-04" db="EMBL/GenBank/DDBJ databases">
        <title>Chromosome-level reference genomes for two strains of Caenorhabditis briggsae: an improved platform for comparative genomics.</title>
        <authorList>
            <person name="Stevens L."/>
            <person name="Andersen E."/>
        </authorList>
    </citation>
    <scope>NUCLEOTIDE SEQUENCE [LARGE SCALE GENOMIC DNA]</scope>
    <source>
        <strain evidence="6">VX34</strain>
        <tissue evidence="6">Whole-organism</tissue>
    </source>
</reference>
<dbReference type="AlphaFoldDB" id="A0AAE9J8R8"/>
<dbReference type="InterPro" id="IPR003582">
    <property type="entry name" value="ShKT_dom"/>
</dbReference>
<protein>
    <recommendedName>
        <fullName evidence="5">ShKT domain-containing protein</fullName>
    </recommendedName>
</protein>
<dbReference type="PANTHER" id="PTHR21724:SF98">
    <property type="entry name" value="SHKT DOMAIN-CONTAINING PROTEIN"/>
    <property type="match status" value="1"/>
</dbReference>
<feature type="domain" description="ShKT" evidence="5">
    <location>
        <begin position="163"/>
        <end position="198"/>
    </location>
</feature>